<name>K2NLY7_TRYCR</name>
<gene>
    <name evidence="2" type="ORF">MOQ_001002</name>
</gene>
<evidence type="ECO:0000256" key="1">
    <source>
        <dbReference type="SAM" id="MobiDB-lite"/>
    </source>
</evidence>
<dbReference type="PANTHER" id="PTHR37035:SF4">
    <property type="entry name" value="C3H1-TYPE DOMAIN-CONTAINING PROTEIN"/>
    <property type="match status" value="1"/>
</dbReference>
<organism evidence="2 3">
    <name type="scientific">Trypanosoma cruzi marinkellei</name>
    <dbReference type="NCBI Taxonomy" id="85056"/>
    <lineage>
        <taxon>Eukaryota</taxon>
        <taxon>Discoba</taxon>
        <taxon>Euglenozoa</taxon>
        <taxon>Kinetoplastea</taxon>
        <taxon>Metakinetoplastina</taxon>
        <taxon>Trypanosomatida</taxon>
        <taxon>Trypanosomatidae</taxon>
        <taxon>Trypanosoma</taxon>
        <taxon>Schizotrypanum</taxon>
    </lineage>
</organism>
<comment type="caution">
    <text evidence="2">The sequence shown here is derived from an EMBL/GenBank/DDBJ whole genome shotgun (WGS) entry which is preliminary data.</text>
</comment>
<sequence>MRELSYMFSSVSEPRALGAADDGQVITSHSNSSNHHHHNNFYPLYSASGSTKVSNYGGHFENSGNNITSMSNKSDVNVNTCGDSGEKGHEGEKWIWVLDPLTRKLRVPLSQLVHTQATATTGTVPSLCISFLEGRCRHQWCRQAHVLPSAIPQLRHEALHAPTCCRLHDDPHDTSVLTSRFKYIRVVNNNNNNPIGENEHDSSDLISTDRVAQTVGLLRFMAHSVPSPKKRVHSQLSSKEGSNSRSGNIRDTAGEADKSPGKATSNDRDDDRELVLDLPAKLICRLHLSHRCRYLEDCNNIHICRECELRLQPPSHVMAILSNVAPGTRTITVGDTCYAATQLAVGEVTDEEFRAICDQQRHAVATRSWDESPSMAPHRSPLIYSGSGASSFTGASVSPPTFSTGKWGLESKVNAAATTNSAAHGGPMLFPGNPETGQSDGDSPIAAGAPPQGGPHHTSEAVTRALRIYDVRPKAAQNNASNNHFASSNIGGSGNSIVKNSMGGSGAKNNCSGGGGGHNSGAGTKHNGSGGNGGFRGANGSSGYHHSHGHHHANRHTALKGINS</sequence>
<feature type="region of interest" description="Disordered" evidence="1">
    <location>
        <begin position="422"/>
        <end position="459"/>
    </location>
</feature>
<dbReference type="Proteomes" id="UP000007350">
    <property type="component" value="Unassembled WGS sequence"/>
</dbReference>
<dbReference type="OrthoDB" id="270661at2759"/>
<feature type="compositionally biased region" description="Polar residues" evidence="1">
    <location>
        <begin position="234"/>
        <end position="249"/>
    </location>
</feature>
<reference evidence="2 3" key="1">
    <citation type="journal article" date="2012" name="BMC Genomics">
        <title>Comparative genomic analysis of human infective Trypanosoma cruzi lineages with the bat-restricted subspecies T. cruzi marinkellei.</title>
        <authorList>
            <person name="Franzen O."/>
            <person name="Talavera-Lopez C."/>
            <person name="Ochaya S."/>
            <person name="Butler C.E."/>
            <person name="Messenger L.A."/>
            <person name="Lewis M.D."/>
            <person name="Llewellyn M.S."/>
            <person name="Marinkelle C.J."/>
            <person name="Tyler K.M."/>
            <person name="Miles M.A."/>
            <person name="Andersson B."/>
        </authorList>
    </citation>
    <scope>NUCLEOTIDE SEQUENCE [LARGE SCALE GENOMIC DNA]</scope>
    <source>
        <strain evidence="2 3">B7</strain>
    </source>
</reference>
<dbReference type="AlphaFoldDB" id="K2NLY7"/>
<dbReference type="InterPro" id="IPR053125">
    <property type="entry name" value="RNA-bd_mRNA_stabilization_reg"/>
</dbReference>
<feature type="compositionally biased region" description="Basic and acidic residues" evidence="1">
    <location>
        <begin position="252"/>
        <end position="270"/>
    </location>
</feature>
<evidence type="ECO:0008006" key="4">
    <source>
        <dbReference type="Google" id="ProtNLM"/>
    </source>
</evidence>
<feature type="region of interest" description="Disordered" evidence="1">
    <location>
        <begin position="515"/>
        <end position="564"/>
    </location>
</feature>
<feature type="region of interest" description="Disordered" evidence="1">
    <location>
        <begin position="226"/>
        <end position="270"/>
    </location>
</feature>
<evidence type="ECO:0000313" key="2">
    <source>
        <dbReference type="EMBL" id="EKF38789.1"/>
    </source>
</evidence>
<proteinExistence type="predicted"/>
<feature type="compositionally biased region" description="Gly residues" evidence="1">
    <location>
        <begin position="528"/>
        <end position="537"/>
    </location>
</feature>
<evidence type="ECO:0000313" key="3">
    <source>
        <dbReference type="Proteomes" id="UP000007350"/>
    </source>
</evidence>
<feature type="compositionally biased region" description="Basic residues" evidence="1">
    <location>
        <begin position="545"/>
        <end position="558"/>
    </location>
</feature>
<keyword evidence="3" id="KW-1185">Reference proteome</keyword>
<protein>
    <recommendedName>
        <fullName evidence="4">C3H1-type domain-containing protein</fullName>
    </recommendedName>
</protein>
<dbReference type="PANTHER" id="PTHR37035">
    <property type="entry name" value="C3H1-TYPE DOMAIN-CONTAINING PROTEIN-RELATED"/>
    <property type="match status" value="1"/>
</dbReference>
<accession>K2NLY7</accession>
<dbReference type="EMBL" id="AHKC01004998">
    <property type="protein sequence ID" value="EKF38789.1"/>
    <property type="molecule type" value="Genomic_DNA"/>
</dbReference>